<feature type="domain" description="Glycosyl hydrolase family 13 catalytic" evidence="15">
    <location>
        <begin position="139"/>
        <end position="574"/>
    </location>
</feature>
<evidence type="ECO:0000256" key="3">
    <source>
        <dbReference type="ARBA" id="ARBA00008061"/>
    </source>
</evidence>
<dbReference type="GO" id="GO:0005980">
    <property type="term" value="P:glycogen catabolic process"/>
    <property type="evidence" value="ECO:0007669"/>
    <property type="project" value="InterPro"/>
</dbReference>
<evidence type="ECO:0000256" key="8">
    <source>
        <dbReference type="ARBA" id="ARBA00022801"/>
    </source>
</evidence>
<comment type="catalytic activity">
    <reaction evidence="1 13">
        <text>Transfers a segment of a (1-&gt;4)-alpha-D-glucan to a new position in an acceptor, which may be glucose or a (1-&gt;4)-alpha-D-glucan.</text>
        <dbReference type="EC" id="2.4.1.25"/>
    </reaction>
</comment>
<dbReference type="GO" id="GO:0004135">
    <property type="term" value="F:amylo-alpha-1,6-glucosidase activity"/>
    <property type="evidence" value="ECO:0007669"/>
    <property type="project" value="InterPro"/>
</dbReference>
<evidence type="ECO:0000256" key="7">
    <source>
        <dbReference type="ARBA" id="ARBA00022679"/>
    </source>
</evidence>
<dbReference type="Gene3D" id="3.20.20.80">
    <property type="entry name" value="Glycosidases"/>
    <property type="match status" value="2"/>
</dbReference>
<feature type="compositionally biased region" description="Polar residues" evidence="14">
    <location>
        <begin position="475"/>
        <end position="489"/>
    </location>
</feature>
<accession>A0A833LY40</accession>
<evidence type="ECO:0000256" key="4">
    <source>
        <dbReference type="ARBA" id="ARBA00012560"/>
    </source>
</evidence>
<dbReference type="Pfam" id="PF02446">
    <property type="entry name" value="Glyco_hydro_77"/>
    <property type="match status" value="1"/>
</dbReference>
<dbReference type="SUPFAM" id="SSF81296">
    <property type="entry name" value="E set domains"/>
    <property type="match status" value="1"/>
</dbReference>
<reference evidence="16 17" key="1">
    <citation type="submission" date="2019-10" db="EMBL/GenBank/DDBJ databases">
        <title>Extracellular Electron Transfer in a Candidatus Methanoperedens spp. Enrichment Culture.</title>
        <authorList>
            <person name="Berger S."/>
            <person name="Rangel Shaw D."/>
            <person name="Berben T."/>
            <person name="In 'T Zandt M."/>
            <person name="Frank J."/>
            <person name="Reimann J."/>
            <person name="Jetten M.S.M."/>
            <person name="Welte C.U."/>
        </authorList>
    </citation>
    <scope>NUCLEOTIDE SEQUENCE [LARGE SCALE GENOMIC DNA]</scope>
    <source>
        <strain evidence="16">SB12</strain>
    </source>
</reference>
<dbReference type="InterPro" id="IPR003385">
    <property type="entry name" value="Glyco_hydro_77"/>
</dbReference>
<dbReference type="InterPro" id="IPR004193">
    <property type="entry name" value="Glyco_hydro_13_N"/>
</dbReference>
<dbReference type="NCBIfam" id="TIGR00217">
    <property type="entry name" value="malQ"/>
    <property type="match status" value="1"/>
</dbReference>
<name>A0A833LY40_9LEPT</name>
<comment type="similarity">
    <text evidence="2 13">Belongs to the disproportionating enzyme family.</text>
</comment>
<dbReference type="InterPro" id="IPR044505">
    <property type="entry name" value="GlgX_Isoamylase_N_E_set"/>
</dbReference>
<dbReference type="InterPro" id="IPR017853">
    <property type="entry name" value="GH"/>
</dbReference>
<dbReference type="PANTHER" id="PTHR43002">
    <property type="entry name" value="GLYCOGEN DEBRANCHING ENZYME"/>
    <property type="match status" value="1"/>
</dbReference>
<dbReference type="InterPro" id="IPR013780">
    <property type="entry name" value="Glyco_hydro_b"/>
</dbReference>
<keyword evidence="7 13" id="KW-0808">Transferase</keyword>
<feature type="region of interest" description="Disordered" evidence="14">
    <location>
        <begin position="473"/>
        <end position="493"/>
    </location>
</feature>
<protein>
    <recommendedName>
        <fullName evidence="5 13">4-alpha-glucanotransferase</fullName>
        <ecNumber evidence="4 13">2.4.1.25</ecNumber>
    </recommendedName>
    <alternativeName>
        <fullName evidence="11 13">Amylomaltase</fullName>
    </alternativeName>
    <alternativeName>
        <fullName evidence="12 13">Disproportionating enzyme</fullName>
    </alternativeName>
</protein>
<dbReference type="NCBIfam" id="TIGR02100">
    <property type="entry name" value="glgX_debranch"/>
    <property type="match status" value="1"/>
</dbReference>
<dbReference type="InterPro" id="IPR013783">
    <property type="entry name" value="Ig-like_fold"/>
</dbReference>
<evidence type="ECO:0000256" key="9">
    <source>
        <dbReference type="ARBA" id="ARBA00023277"/>
    </source>
</evidence>
<dbReference type="Proteomes" id="UP000460298">
    <property type="component" value="Unassembled WGS sequence"/>
</dbReference>
<evidence type="ECO:0000256" key="13">
    <source>
        <dbReference type="RuleBase" id="RU361207"/>
    </source>
</evidence>
<evidence type="ECO:0000256" key="10">
    <source>
        <dbReference type="ARBA" id="ARBA00023295"/>
    </source>
</evidence>
<dbReference type="GO" id="GO:0004134">
    <property type="term" value="F:4-alpha-glucanotransferase activity"/>
    <property type="evidence" value="ECO:0007669"/>
    <property type="project" value="UniProtKB-EC"/>
</dbReference>
<dbReference type="InterPro" id="IPR011837">
    <property type="entry name" value="Glycogen_debranch_GlgX"/>
</dbReference>
<dbReference type="EMBL" id="WBUI01000011">
    <property type="protein sequence ID" value="KAB2931971.1"/>
    <property type="molecule type" value="Genomic_DNA"/>
</dbReference>
<dbReference type="Pfam" id="PF02922">
    <property type="entry name" value="CBM_48"/>
    <property type="match status" value="1"/>
</dbReference>
<dbReference type="Gene3D" id="2.60.40.10">
    <property type="entry name" value="Immunoglobulins"/>
    <property type="match status" value="1"/>
</dbReference>
<keyword evidence="6 13" id="KW-0328">Glycosyltransferase</keyword>
<dbReference type="SUPFAM" id="SSF51011">
    <property type="entry name" value="Glycosyl hydrolase domain"/>
    <property type="match status" value="1"/>
</dbReference>
<comment type="caution">
    <text evidence="16">The sequence shown here is derived from an EMBL/GenBank/DDBJ whole genome shotgun (WGS) entry which is preliminary data.</text>
</comment>
<dbReference type="SUPFAM" id="SSF51445">
    <property type="entry name" value="(Trans)glycosidases"/>
    <property type="match status" value="2"/>
</dbReference>
<keyword evidence="8" id="KW-0378">Hydrolase</keyword>
<keyword evidence="10" id="KW-0326">Glycosidase</keyword>
<evidence type="ECO:0000256" key="14">
    <source>
        <dbReference type="SAM" id="MobiDB-lite"/>
    </source>
</evidence>
<evidence type="ECO:0000256" key="11">
    <source>
        <dbReference type="ARBA" id="ARBA00031423"/>
    </source>
</evidence>
<comment type="similarity">
    <text evidence="3">Belongs to the glycosyl hydrolase 13 family.</text>
</comment>
<organism evidence="16 17">
    <name type="scientific">Leptonema illini</name>
    <dbReference type="NCBI Taxonomy" id="183"/>
    <lineage>
        <taxon>Bacteria</taxon>
        <taxon>Pseudomonadati</taxon>
        <taxon>Spirochaetota</taxon>
        <taxon>Spirochaetia</taxon>
        <taxon>Leptospirales</taxon>
        <taxon>Leptospiraceae</taxon>
        <taxon>Leptonema</taxon>
    </lineage>
</organism>
<evidence type="ECO:0000256" key="2">
    <source>
        <dbReference type="ARBA" id="ARBA00005684"/>
    </source>
</evidence>
<dbReference type="InterPro" id="IPR006047">
    <property type="entry name" value="GH13_cat_dom"/>
</dbReference>
<evidence type="ECO:0000256" key="6">
    <source>
        <dbReference type="ARBA" id="ARBA00022676"/>
    </source>
</evidence>
<dbReference type="CDD" id="cd02856">
    <property type="entry name" value="E_set_GDE_Isoamylase_N"/>
    <property type="match status" value="1"/>
</dbReference>
<evidence type="ECO:0000313" key="17">
    <source>
        <dbReference type="Proteomes" id="UP000460298"/>
    </source>
</evidence>
<dbReference type="SMART" id="SM00642">
    <property type="entry name" value="Aamy"/>
    <property type="match status" value="1"/>
</dbReference>
<dbReference type="Gene3D" id="2.60.40.1180">
    <property type="entry name" value="Golgi alpha-mannosidase II"/>
    <property type="match status" value="1"/>
</dbReference>
<dbReference type="CDD" id="cd11326">
    <property type="entry name" value="AmyAc_Glg_debranch"/>
    <property type="match status" value="1"/>
</dbReference>
<sequence length="1493" mass="172372">MLQIKILEGQPYPLGATWDGAGVNFSLYSQHAEAVTLCLFDGANQKSESLCIPMKNRTHHVWHCYVMGVRPGQLYGYRVKGPYDPASGHRFNPAKLLLDPYALSIGRDLTWHPSLFGYRYPYSFNEADTTDSAPYAPLGAVVDPSFHWGDDRPPAIPWRDTVIYEAHLAGFTQLHPLIPEELRGTYTGFASDPVIDYLKGLGVTAVEFMPLHHSISEYHLVKRGLENFWGYNPLSFFAPNRRYGLGSREDSINEFKSMVRILHQAGIEVIVDVVYNHTAESDHTGPTLSFRGIDNLSYYRHYPDRLDLYQDFTGCGNTLNLRNPRILQMIMDSLRYWIQEMHVDGFRFDLASALARELFEVDRLASFFDIIQQDPVISRVKLIAEPWDLGEGGYQVGNFPPGWAEWNGHYRDTVRRVVNDKHGNLPEFVTRISGSSDLYSREDRRPQASINYIISHDGFTLRDLVSYSQKHNEPNGWNNMDGSPENYSENHGVEGETDDAEILRIRLQKQKNLLTTLFFSQGVPMLHAGDEMHRTQKGNNNAYCQANEISYVNWNPDDTGRELMAFTRFLIHLRKHNEVLRRKDFFLGEKLSVMDMKDVYWMHPEGREMSADDWNQPDAIFGMLLPSEFGVRADFYSTMQGDTLFVLFNHSGRAADFTIPENPSARWKTLLRTDQTLLTTDDLEKLDQDDVRYFIESDIDAFMSTMQSRMADGRFFLPKEQVELPAYSIVVLKAERGWKEAHVRRGLRERVLLDLSDEVGIQTSYVDLSGKETVLSHSELYRVLRACGFPVRDPASLERVAQRREFEIWHNPVDPVVVTTHTGEKRFRSPGPDLRIPESVVDEISCVISDESGREVARFKLNRKDGSQNIELIESRRMRYVSSLFGEELHNHHVRILHLKTVIPVPLETGYYDITYFHEDVQIGKSVLAIAPARAFDFFDLHGDLPQAAGIAVQMYALRSRQNMGIGDFNDLLLLGRKAAAAGYRVIGVSPFHALFLNRPGLRSPYYPSSRISIHPLFLHLQSMQEWKACDEARMRFASLHDVMEAEKKKDVINYDLIYDWKKDLLEDLYHCFKTHPQFEREREQLEHWKTANPDVFIHALYEVADDVFGSIDPPEDLFQPGSVWYQAFVQDHEDQIHFYMYLFWRVRLQFEDVREELREIGLSLYIDLAVGAAPDGAEVKTNHLYRPGLISRSARAGSPPDPFSPSGQNWGLSVWVPEALKRYQFRPFIELLRANMLRNGILRIDHVMWLYRLFWIVEEVNGISRTYVRYPSKELFSLLALESVRNRTAIIGEDLGTVPHEVRLEMERRNIYSWKVLYFEKEYGSGEFLRPDQYKRDSIATINTHDLPTLAGFWLGRDIEERHRLNILTDGAAEQARLERKGDRNAMLRALEANDLKTEEMDETMTMDPELSSAIHRYVSLSGSRLFIVSLYDLTGEMDQPNLPGTVDEYPCWKLRNQVYLEDIEENPYWLAINKAIKERLSGDAELWQRDS</sequence>
<evidence type="ECO:0000259" key="15">
    <source>
        <dbReference type="SMART" id="SM00642"/>
    </source>
</evidence>
<gene>
    <name evidence="16" type="primary">glgX</name>
    <name evidence="16" type="ORF">F9K24_11850</name>
</gene>
<evidence type="ECO:0000256" key="12">
    <source>
        <dbReference type="ARBA" id="ARBA00031501"/>
    </source>
</evidence>
<evidence type="ECO:0000256" key="1">
    <source>
        <dbReference type="ARBA" id="ARBA00000439"/>
    </source>
</evidence>
<proteinExistence type="inferred from homology"/>
<dbReference type="Pfam" id="PF00128">
    <property type="entry name" value="Alpha-amylase"/>
    <property type="match status" value="2"/>
</dbReference>
<keyword evidence="9 13" id="KW-0119">Carbohydrate metabolism</keyword>
<dbReference type="EC" id="2.4.1.25" evidence="4 13"/>
<evidence type="ECO:0000256" key="5">
    <source>
        <dbReference type="ARBA" id="ARBA00020295"/>
    </source>
</evidence>
<dbReference type="InterPro" id="IPR014756">
    <property type="entry name" value="Ig_E-set"/>
</dbReference>
<evidence type="ECO:0000313" key="16">
    <source>
        <dbReference type="EMBL" id="KAB2931971.1"/>
    </source>
</evidence>